<evidence type="ECO:0000256" key="13">
    <source>
        <dbReference type="SAM" id="MobiDB-lite"/>
    </source>
</evidence>
<feature type="domain" description="CHHC U11-48K-type" evidence="15">
    <location>
        <begin position="49"/>
        <end position="76"/>
    </location>
</feature>
<keyword evidence="17" id="KW-1185">Reference proteome</keyword>
<evidence type="ECO:0000256" key="14">
    <source>
        <dbReference type="SAM" id="Phobius"/>
    </source>
</evidence>
<keyword evidence="6 12" id="KW-0479">Metal-binding</keyword>
<feature type="region of interest" description="Disordered" evidence="13">
    <location>
        <begin position="501"/>
        <end position="526"/>
    </location>
</feature>
<dbReference type="InterPro" id="IPR022776">
    <property type="entry name" value="TRM13/UPF0224_CHHC_Znf_dom"/>
</dbReference>
<dbReference type="Pfam" id="PF05206">
    <property type="entry name" value="TRM13"/>
    <property type="match status" value="1"/>
</dbReference>
<evidence type="ECO:0000256" key="6">
    <source>
        <dbReference type="ARBA" id="ARBA00022723"/>
    </source>
</evidence>
<proteinExistence type="inferred from homology"/>
<dbReference type="InterPro" id="IPR007871">
    <property type="entry name" value="Methyltransferase_TRM13"/>
</dbReference>
<sequence>MAEKSHCMYFVKKKKRYCHMTVKTGNKFCGEHQEVSLDCLDKQKSQNKRIKCPLDPTHTCYESKISKHLKVCNAKRLIDAQPSFIVKGINSNEICETSQRVPLSELNELIINTVIDKIKNVYEKLPEFPEIILEHQILKDKINDVSCGKIVKKHLIQNSSLLSHLECANLIKDDTCFIEFGAGKGKLTYWLGQIIKNKKDCSILLIDRSSYRHKSDNKLKNEQSGLIIERIRTDIADLKLNAISTIQKFKNKVAIAKHLCGAATDLTLSCLVHAMQNEPKCNVIGLIIAFCCHHKCEYKSYVGKDFLKQCGFIPNEFTILCSIASWATCGSVLNKEIETSKTQNNIKNISTNIKTLTSNEKENIGRKVKSILNWGRLEYLKNVGFQSNLIYYTTSDVSLENMYEREDYLKNPFFVKHEYGDFTPFYVTVTICSLLFAFLCILNIGFCCSRHRYYWQSPHTGNRWIQPLWTVLPHKTPPLDLTELEPGRAFEAQEKQEVLQYHDPKPYGTAPQTQEYMEMQKRESEI</sequence>
<accession>A0A2A3E537</accession>
<protein>
    <recommendedName>
        <fullName evidence="12">tRNA:m(4)X modification enzyme TRM13</fullName>
        <ecNumber evidence="12">2.1.1.225</ecNumber>
    </recommendedName>
</protein>
<dbReference type="GO" id="GO:0106050">
    <property type="term" value="F:tRNA 2'-O-methyltransferase activity"/>
    <property type="evidence" value="ECO:0007669"/>
    <property type="project" value="UniProtKB-UniRule"/>
</dbReference>
<evidence type="ECO:0000256" key="3">
    <source>
        <dbReference type="ARBA" id="ARBA00022679"/>
    </source>
</evidence>
<keyword evidence="5 12" id="KW-0819">tRNA processing</keyword>
<evidence type="ECO:0000256" key="2">
    <source>
        <dbReference type="ARBA" id="ARBA00022603"/>
    </source>
</evidence>
<comment type="catalytic activity">
    <reaction evidence="9 12">
        <text>cytidine(4) in tRNA(Pro) + S-adenosyl-L-methionine = 2'-O-methylcytidine(4) in tRNA(Pro) + S-adenosyl-L-homocysteine + H(+)</text>
        <dbReference type="Rhea" id="RHEA:32767"/>
        <dbReference type="Rhea" id="RHEA-COMP:10397"/>
        <dbReference type="Rhea" id="RHEA-COMP:10398"/>
        <dbReference type="ChEBI" id="CHEBI:15378"/>
        <dbReference type="ChEBI" id="CHEBI:57856"/>
        <dbReference type="ChEBI" id="CHEBI:59789"/>
        <dbReference type="ChEBI" id="CHEBI:74495"/>
        <dbReference type="ChEBI" id="CHEBI:82748"/>
        <dbReference type="EC" id="2.1.1.225"/>
    </reaction>
</comment>
<dbReference type="GO" id="GO:0030488">
    <property type="term" value="P:tRNA methylation"/>
    <property type="evidence" value="ECO:0007669"/>
    <property type="project" value="InterPro"/>
</dbReference>
<evidence type="ECO:0000259" key="15">
    <source>
        <dbReference type="PROSITE" id="PS51800"/>
    </source>
</evidence>
<dbReference type="Pfam" id="PF05253">
    <property type="entry name" value="zf-U11-48K"/>
    <property type="match status" value="1"/>
</dbReference>
<evidence type="ECO:0000256" key="5">
    <source>
        <dbReference type="ARBA" id="ARBA00022694"/>
    </source>
</evidence>
<dbReference type="EC" id="2.1.1.225" evidence="12"/>
<organism evidence="16 17">
    <name type="scientific">Apis cerana cerana</name>
    <name type="common">Oriental honeybee</name>
    <dbReference type="NCBI Taxonomy" id="94128"/>
    <lineage>
        <taxon>Eukaryota</taxon>
        <taxon>Metazoa</taxon>
        <taxon>Ecdysozoa</taxon>
        <taxon>Arthropoda</taxon>
        <taxon>Hexapoda</taxon>
        <taxon>Insecta</taxon>
        <taxon>Pterygota</taxon>
        <taxon>Neoptera</taxon>
        <taxon>Endopterygota</taxon>
        <taxon>Hymenoptera</taxon>
        <taxon>Apocrita</taxon>
        <taxon>Aculeata</taxon>
        <taxon>Apoidea</taxon>
        <taxon>Anthophila</taxon>
        <taxon>Apidae</taxon>
        <taxon>Apis</taxon>
    </lineage>
</organism>
<comment type="similarity">
    <text evidence="1 12">Belongs to the methyltransferase TRM13 family.</text>
</comment>
<keyword evidence="14" id="KW-0472">Membrane</keyword>
<evidence type="ECO:0000256" key="4">
    <source>
        <dbReference type="ARBA" id="ARBA00022691"/>
    </source>
</evidence>
<comment type="function">
    <text evidence="12">tRNA methylase which 2'-O-methylates cytidine(4) in tRNA(Pro) and tRNA(Gly)(GCC), and adenosine(4) in tRNA(His).</text>
</comment>
<dbReference type="PROSITE" id="PS51800">
    <property type="entry name" value="ZF_CHHC_U11_48K"/>
    <property type="match status" value="1"/>
</dbReference>
<dbReference type="PANTHER" id="PTHR12998">
    <property type="entry name" value="TRNA:M(4)X MODIFICATION ENZYME TRM13 HOMOLOG"/>
    <property type="match status" value="1"/>
</dbReference>
<keyword evidence="3 12" id="KW-0808">Transferase</keyword>
<comment type="catalytic activity">
    <reaction evidence="10 12">
        <text>cytidine(4) in tRNA(Gly)(GCC) + S-adenosyl-L-methionine = 2'-O-methylcytidine(4) in tRNA(Gly)(GCC) + S-adenosyl-L-homocysteine + H(+)</text>
        <dbReference type="Rhea" id="RHEA:43192"/>
        <dbReference type="Rhea" id="RHEA-COMP:10399"/>
        <dbReference type="Rhea" id="RHEA-COMP:10400"/>
        <dbReference type="ChEBI" id="CHEBI:15378"/>
        <dbReference type="ChEBI" id="CHEBI:57856"/>
        <dbReference type="ChEBI" id="CHEBI:59789"/>
        <dbReference type="ChEBI" id="CHEBI:74495"/>
        <dbReference type="ChEBI" id="CHEBI:82748"/>
        <dbReference type="EC" id="2.1.1.225"/>
    </reaction>
</comment>
<evidence type="ECO:0000256" key="10">
    <source>
        <dbReference type="ARBA" id="ARBA00048635"/>
    </source>
</evidence>
<reference evidence="16 17" key="1">
    <citation type="submission" date="2014-07" db="EMBL/GenBank/DDBJ databases">
        <title>Genomic and transcriptomic analysis on Apis cerana provide comprehensive insights into honey bee biology.</title>
        <authorList>
            <person name="Diao Q."/>
            <person name="Sun L."/>
            <person name="Zheng H."/>
            <person name="Zheng H."/>
            <person name="Xu S."/>
            <person name="Wang S."/>
            <person name="Zeng Z."/>
            <person name="Hu F."/>
            <person name="Su S."/>
            <person name="Wu J."/>
        </authorList>
    </citation>
    <scope>NUCLEOTIDE SEQUENCE [LARGE SCALE GENOMIC DNA]</scope>
    <source>
        <tissue evidence="16">Pupae without intestine</tissue>
    </source>
</reference>
<dbReference type="Pfam" id="PF11722">
    <property type="entry name" value="zf-TRM13_CCCH"/>
    <property type="match status" value="1"/>
</dbReference>
<evidence type="ECO:0000313" key="16">
    <source>
        <dbReference type="EMBL" id="PBC26873.1"/>
    </source>
</evidence>
<evidence type="ECO:0000256" key="7">
    <source>
        <dbReference type="ARBA" id="ARBA00022771"/>
    </source>
</evidence>
<dbReference type="Proteomes" id="UP000242457">
    <property type="component" value="Unassembled WGS sequence"/>
</dbReference>
<gene>
    <name evidence="16" type="ORF">APICC_05434</name>
</gene>
<evidence type="ECO:0000256" key="9">
    <source>
        <dbReference type="ARBA" id="ARBA00048165"/>
    </source>
</evidence>
<comment type="catalytic activity">
    <reaction evidence="11 12">
        <text>adenosine(4) in tRNA(His) + S-adenosyl-L-methionine = 2'-O-methyladenosine(4) in tRNA(His) + S-adenosyl-L-homocysteine + H(+)</text>
        <dbReference type="Rhea" id="RHEA:43196"/>
        <dbReference type="Rhea" id="RHEA-COMP:10401"/>
        <dbReference type="Rhea" id="RHEA-COMP:10402"/>
        <dbReference type="ChEBI" id="CHEBI:15378"/>
        <dbReference type="ChEBI" id="CHEBI:57856"/>
        <dbReference type="ChEBI" id="CHEBI:59789"/>
        <dbReference type="ChEBI" id="CHEBI:74411"/>
        <dbReference type="ChEBI" id="CHEBI:74477"/>
        <dbReference type="EC" id="2.1.1.225"/>
    </reaction>
</comment>
<dbReference type="PANTHER" id="PTHR12998:SF0">
    <property type="entry name" value="TRNA:M(4)X MODIFICATION ENZYME TRM13 HOMOLOG"/>
    <property type="match status" value="1"/>
</dbReference>
<keyword evidence="2 12" id="KW-0489">Methyltransferase</keyword>
<keyword evidence="14" id="KW-1133">Transmembrane helix</keyword>
<name>A0A2A3E537_APICC</name>
<keyword evidence="14" id="KW-0812">Transmembrane</keyword>
<dbReference type="InterPro" id="IPR021721">
    <property type="entry name" value="Znf_CCCH-type_TRM13"/>
</dbReference>
<keyword evidence="7 12" id="KW-0863">Zinc-finger</keyword>
<keyword evidence="4 12" id="KW-0949">S-adenosyl-L-methionine</keyword>
<dbReference type="OrthoDB" id="258806at2759"/>
<dbReference type="GO" id="GO:0008270">
    <property type="term" value="F:zinc ion binding"/>
    <property type="evidence" value="ECO:0007669"/>
    <property type="project" value="UniProtKB-KW"/>
</dbReference>
<dbReference type="STRING" id="94128.A0A2A3E537"/>
<evidence type="ECO:0000313" key="17">
    <source>
        <dbReference type="Proteomes" id="UP000242457"/>
    </source>
</evidence>
<feature type="transmembrane region" description="Helical" evidence="14">
    <location>
        <begin position="425"/>
        <end position="446"/>
    </location>
</feature>
<evidence type="ECO:0000256" key="11">
    <source>
        <dbReference type="ARBA" id="ARBA00049393"/>
    </source>
</evidence>
<evidence type="ECO:0000256" key="1">
    <source>
        <dbReference type="ARBA" id="ARBA00005265"/>
    </source>
</evidence>
<keyword evidence="8 12" id="KW-0862">Zinc</keyword>
<evidence type="ECO:0000256" key="12">
    <source>
        <dbReference type="RuleBase" id="RU367103"/>
    </source>
</evidence>
<evidence type="ECO:0000256" key="8">
    <source>
        <dbReference type="ARBA" id="ARBA00022833"/>
    </source>
</evidence>
<dbReference type="EMBL" id="KZ288364">
    <property type="protein sequence ID" value="PBC26873.1"/>
    <property type="molecule type" value="Genomic_DNA"/>
</dbReference>
<dbReference type="InterPro" id="IPR039044">
    <property type="entry name" value="Trm13"/>
</dbReference>
<dbReference type="AlphaFoldDB" id="A0A2A3E537"/>